<keyword evidence="2" id="KW-1185">Reference proteome</keyword>
<comment type="caution">
    <text evidence="1">The sequence shown here is derived from an EMBL/GenBank/DDBJ whole genome shotgun (WGS) entry which is preliminary data.</text>
</comment>
<proteinExistence type="predicted"/>
<dbReference type="Proteomes" id="UP000886469">
    <property type="component" value="Unassembled WGS sequence"/>
</dbReference>
<dbReference type="EMBL" id="SPMX01000022">
    <property type="protein sequence ID" value="NMQ05457.1"/>
    <property type="molecule type" value="Genomic_DNA"/>
</dbReference>
<dbReference type="RefSeq" id="WP_169070193.1">
    <property type="nucleotide sequence ID" value="NZ_SPMX01000022.1"/>
</dbReference>
<protein>
    <submittedName>
        <fullName evidence="1">Uncharacterized protein</fullName>
    </submittedName>
</protein>
<accession>A0ABX1TB44</accession>
<sequence>MDIFDGQWHFSVTPYVWLPTIYNTTTLNPLGISNGVTSKLHSTPDTYLHNLSFAFFLAGEARKGDWSLFSDYIYMKFDHQNSGLKPIDRPGAAGALPFDSSSGIQSNVLTLAGSHSVWRKGASHLDVFAGTRYLNLVTTLNYNLFPFPDNLNASVSVNKWDGIVGVKGRIGLSEDGRWFMPYYLDVGAGSQNTTWQALVGTGYRYGWGDVTVILRNLSYNFDGKGHGGLDARFTGLAVGATFFFLNT</sequence>
<gene>
    <name evidence="1" type="ORF">E4Q08_09355</name>
</gene>
<reference evidence="1" key="1">
    <citation type="submission" date="2019-03" db="EMBL/GenBank/DDBJ databases">
        <title>Metabolic reconstructions from genomes of highly enriched 'Candidatus Accumulibacter' and 'Candidatus Competibacter' bioreactor populations.</title>
        <authorList>
            <person name="Annavajhala M.K."/>
            <person name="Welles L."/>
            <person name="Abbas B."/>
            <person name="Sorokin D."/>
            <person name="Park H."/>
            <person name="Van Loosdrecht M."/>
            <person name="Chandran K."/>
        </authorList>
    </citation>
    <scope>NUCLEOTIDE SEQUENCE</scope>
    <source>
        <strain evidence="1">SBR_L</strain>
    </source>
</reference>
<name>A0ABX1TB44_9PROT</name>
<evidence type="ECO:0000313" key="2">
    <source>
        <dbReference type="Proteomes" id="UP000886469"/>
    </source>
</evidence>
<evidence type="ECO:0000313" key="1">
    <source>
        <dbReference type="EMBL" id="NMQ05457.1"/>
    </source>
</evidence>
<organism evidence="1 2">
    <name type="scientific">Candidatus Accumulibacter contiguus</name>
    <dbReference type="NCBI Taxonomy" id="2954381"/>
    <lineage>
        <taxon>Bacteria</taxon>
        <taxon>Pseudomonadati</taxon>
        <taxon>Pseudomonadota</taxon>
        <taxon>Betaproteobacteria</taxon>
        <taxon>Candidatus Accumulibacter</taxon>
    </lineage>
</organism>